<dbReference type="Proteomes" id="UP000176445">
    <property type="component" value="Unassembled WGS sequence"/>
</dbReference>
<gene>
    <name evidence="4" type="ORF">A2704_02580</name>
</gene>
<accession>A0A1F6CMV9</accession>
<organism evidence="4 5">
    <name type="scientific">Candidatus Kaiserbacteria bacterium RIFCSPHIGHO2_01_FULL_54_36b</name>
    <dbReference type="NCBI Taxonomy" id="1798483"/>
    <lineage>
        <taxon>Bacteria</taxon>
        <taxon>Candidatus Kaiseribacteriota</taxon>
    </lineage>
</organism>
<dbReference type="PANTHER" id="PTHR43793">
    <property type="entry name" value="FAD SYNTHASE"/>
    <property type="match status" value="1"/>
</dbReference>
<evidence type="ECO:0000313" key="4">
    <source>
        <dbReference type="EMBL" id="OGG50202.1"/>
    </source>
</evidence>
<dbReference type="InterPro" id="IPR014729">
    <property type="entry name" value="Rossmann-like_a/b/a_fold"/>
</dbReference>
<dbReference type="PANTHER" id="PTHR43793:SF1">
    <property type="entry name" value="FAD SYNTHASE"/>
    <property type="match status" value="1"/>
</dbReference>
<evidence type="ECO:0000259" key="3">
    <source>
        <dbReference type="Pfam" id="PF01467"/>
    </source>
</evidence>
<feature type="domain" description="Cytidyltransferase-like" evidence="3">
    <location>
        <begin position="15"/>
        <end position="139"/>
    </location>
</feature>
<evidence type="ECO:0000256" key="1">
    <source>
        <dbReference type="ARBA" id="ARBA00022679"/>
    </source>
</evidence>
<sequence length="159" mass="18664">MAKKAAKKHVKIIGYTAGVYDLFHIGHLNLLRNARSMCDHLIVGVTTDELTAYKYKTAVIPFKERLEILRAIRDVDTVVPQYDMDKMAAWKKLKFDVMFVGDDWYATPKWEQLEKDFKKVRVKIVYIPYTKGTSSTLINEILLEKRSQLKRKKKVRRSR</sequence>
<reference evidence="4 5" key="1">
    <citation type="journal article" date="2016" name="Nat. Commun.">
        <title>Thousands of microbial genomes shed light on interconnected biogeochemical processes in an aquifer system.</title>
        <authorList>
            <person name="Anantharaman K."/>
            <person name="Brown C.T."/>
            <person name="Hug L.A."/>
            <person name="Sharon I."/>
            <person name="Castelle C.J."/>
            <person name="Probst A.J."/>
            <person name="Thomas B.C."/>
            <person name="Singh A."/>
            <person name="Wilkins M.J."/>
            <person name="Karaoz U."/>
            <person name="Brodie E.L."/>
            <person name="Williams K.H."/>
            <person name="Hubbard S.S."/>
            <person name="Banfield J.F."/>
        </authorList>
    </citation>
    <scope>NUCLEOTIDE SEQUENCE [LARGE SCALE GENOMIC DNA]</scope>
</reference>
<dbReference type="AlphaFoldDB" id="A0A1F6CMV9"/>
<dbReference type="Pfam" id="PF01467">
    <property type="entry name" value="CTP_transf_like"/>
    <property type="match status" value="1"/>
</dbReference>
<dbReference type="EMBL" id="MFKW01000054">
    <property type="protein sequence ID" value="OGG50202.1"/>
    <property type="molecule type" value="Genomic_DNA"/>
</dbReference>
<protein>
    <submittedName>
        <fullName evidence="4">Glycerol-3-phosphate cytidylyltransferase</fullName>
    </submittedName>
</protein>
<dbReference type="InterPro" id="IPR050385">
    <property type="entry name" value="Archaeal_FAD_synthase"/>
</dbReference>
<evidence type="ECO:0000313" key="5">
    <source>
        <dbReference type="Proteomes" id="UP000176445"/>
    </source>
</evidence>
<evidence type="ECO:0000256" key="2">
    <source>
        <dbReference type="ARBA" id="ARBA00022695"/>
    </source>
</evidence>
<keyword evidence="1 4" id="KW-0808">Transferase</keyword>
<name>A0A1F6CMV9_9BACT</name>
<dbReference type="GO" id="GO:0016779">
    <property type="term" value="F:nucleotidyltransferase activity"/>
    <property type="evidence" value="ECO:0007669"/>
    <property type="project" value="UniProtKB-KW"/>
</dbReference>
<dbReference type="InterPro" id="IPR004821">
    <property type="entry name" value="Cyt_trans-like"/>
</dbReference>
<dbReference type="SUPFAM" id="SSF52374">
    <property type="entry name" value="Nucleotidylyl transferase"/>
    <property type="match status" value="1"/>
</dbReference>
<comment type="caution">
    <text evidence="4">The sequence shown here is derived from an EMBL/GenBank/DDBJ whole genome shotgun (WGS) entry which is preliminary data.</text>
</comment>
<dbReference type="NCBIfam" id="TIGR00125">
    <property type="entry name" value="cyt_tran_rel"/>
    <property type="match status" value="1"/>
</dbReference>
<proteinExistence type="predicted"/>
<dbReference type="Gene3D" id="3.40.50.620">
    <property type="entry name" value="HUPs"/>
    <property type="match status" value="1"/>
</dbReference>
<keyword evidence="2 4" id="KW-0548">Nucleotidyltransferase</keyword>